<dbReference type="Gene3D" id="3.40.50.2000">
    <property type="entry name" value="Glycogen Phosphorylase B"/>
    <property type="match status" value="1"/>
</dbReference>
<reference evidence="3" key="1">
    <citation type="journal article" date="2021" name="bioRxiv">
        <title>Unraveling nitrogen, sulfur and carbon metabolic pathways and microbial community transcriptional responses to substrate deprivation and toxicity stresses in a bioreactor mimicking anoxic brackish coastal sediment conditions.</title>
        <authorList>
            <person name="Martins P.D."/>
            <person name="Echeveste M.J."/>
            <person name="Arshad A."/>
            <person name="Kurth J."/>
            <person name="Ouboter H."/>
            <person name="Jetten M.S.M."/>
            <person name="Welte C.U."/>
        </authorList>
    </citation>
    <scope>NUCLEOTIDE SEQUENCE</scope>
    <source>
        <strain evidence="3">MAG_39</strain>
    </source>
</reference>
<dbReference type="PANTHER" id="PTHR30160">
    <property type="entry name" value="TETRAACYLDISACCHARIDE 4'-KINASE-RELATED"/>
    <property type="match status" value="1"/>
</dbReference>
<gene>
    <name evidence="3" type="ORF">K8I29_00540</name>
</gene>
<dbReference type="SUPFAM" id="SSF53756">
    <property type="entry name" value="UDP-Glycosyltransferase/glycogen phosphorylase"/>
    <property type="match status" value="1"/>
</dbReference>
<accession>A0A953JB62</accession>
<evidence type="ECO:0000313" key="3">
    <source>
        <dbReference type="EMBL" id="MBZ0154686.1"/>
    </source>
</evidence>
<reference evidence="3" key="2">
    <citation type="submission" date="2021-08" db="EMBL/GenBank/DDBJ databases">
        <authorList>
            <person name="Dalcin Martins P."/>
        </authorList>
    </citation>
    <scope>NUCLEOTIDE SEQUENCE</scope>
    <source>
        <strain evidence="3">MAG_39</strain>
    </source>
</reference>
<dbReference type="EMBL" id="JAIOIV010000010">
    <property type="protein sequence ID" value="MBZ0154686.1"/>
    <property type="molecule type" value="Genomic_DNA"/>
</dbReference>
<keyword evidence="2" id="KW-0808">Transferase</keyword>
<dbReference type="PANTHER" id="PTHR30160:SF23">
    <property type="match status" value="1"/>
</dbReference>
<dbReference type="InterPro" id="IPR002201">
    <property type="entry name" value="Glyco_trans_9"/>
</dbReference>
<organism evidence="3 4">
    <name type="scientific">Candidatus Nitrobium versatile</name>
    <dbReference type="NCBI Taxonomy" id="2884831"/>
    <lineage>
        <taxon>Bacteria</taxon>
        <taxon>Pseudomonadati</taxon>
        <taxon>Nitrospirota</taxon>
        <taxon>Nitrospiria</taxon>
        <taxon>Nitrospirales</taxon>
        <taxon>Nitrospiraceae</taxon>
        <taxon>Candidatus Nitrobium</taxon>
    </lineage>
</organism>
<comment type="caution">
    <text evidence="3">The sequence shown here is derived from an EMBL/GenBank/DDBJ whole genome shotgun (WGS) entry which is preliminary data.</text>
</comment>
<name>A0A953JB62_9BACT</name>
<dbReference type="InterPro" id="IPR051199">
    <property type="entry name" value="LPS_LOS_Heptosyltrfase"/>
</dbReference>
<evidence type="ECO:0000256" key="2">
    <source>
        <dbReference type="ARBA" id="ARBA00022679"/>
    </source>
</evidence>
<evidence type="ECO:0000313" key="4">
    <source>
        <dbReference type="Proteomes" id="UP000705867"/>
    </source>
</evidence>
<keyword evidence="1" id="KW-0328">Glycosyltransferase</keyword>
<dbReference type="GO" id="GO:0005829">
    <property type="term" value="C:cytosol"/>
    <property type="evidence" value="ECO:0007669"/>
    <property type="project" value="TreeGrafter"/>
</dbReference>
<evidence type="ECO:0000256" key="1">
    <source>
        <dbReference type="ARBA" id="ARBA00022676"/>
    </source>
</evidence>
<dbReference type="CDD" id="cd03789">
    <property type="entry name" value="GT9_LPS_heptosyltransferase"/>
    <property type="match status" value="1"/>
</dbReference>
<dbReference type="GO" id="GO:0009244">
    <property type="term" value="P:lipopolysaccharide core region biosynthetic process"/>
    <property type="evidence" value="ECO:0007669"/>
    <property type="project" value="TreeGrafter"/>
</dbReference>
<protein>
    <submittedName>
        <fullName evidence="3">Glycosyltransferase family 9 protein</fullName>
    </submittedName>
</protein>
<sequence length="343" mass="37301">MTARHAILYFFLMDENQPVRGRTFIHHDGALGDMLLSLPCIGAIRAGAGHVHLAGRSDVVKLMKETGYADGISFADSVLYSPLYAASTEGKTGEFLAQFDRAFLFTSRGDSPLAASLGRVIPCMRTILTIPPADVRKHVAEFRFEQAWGGSGREHPYPVLEIPPASVARAEDLLAGAGYKRGRDRLVAIHPGSGGRKKCWPLESYFALAERVRQEHGTFLLFLSGPAEDTEKRERIRDFVRSRDRSLLIPGEELVVVAALLSSCTLYIGNDSGVTHLAAAVGGECIALFGPTDPYLWRPVGLRAQVIDAGYPCDSLSSLPVDEVYTRVAAVLGSSQFRASILQ</sequence>
<proteinExistence type="predicted"/>
<dbReference type="GO" id="GO:0008713">
    <property type="term" value="F:ADP-heptose-lipopolysaccharide heptosyltransferase activity"/>
    <property type="evidence" value="ECO:0007669"/>
    <property type="project" value="TreeGrafter"/>
</dbReference>
<dbReference type="AlphaFoldDB" id="A0A953JB62"/>
<dbReference type="Proteomes" id="UP000705867">
    <property type="component" value="Unassembled WGS sequence"/>
</dbReference>
<dbReference type="Pfam" id="PF01075">
    <property type="entry name" value="Glyco_transf_9"/>
    <property type="match status" value="1"/>
</dbReference>